<evidence type="ECO:0000313" key="2">
    <source>
        <dbReference type="Proteomes" id="UP001303373"/>
    </source>
</evidence>
<reference evidence="1 2" key="1">
    <citation type="submission" date="2023-11" db="EMBL/GenBank/DDBJ databases">
        <title>An acidophilic fungus is an integral part of prey digestion in a carnivorous sundew plant.</title>
        <authorList>
            <person name="Tsai I.J."/>
        </authorList>
    </citation>
    <scope>NUCLEOTIDE SEQUENCE [LARGE SCALE GENOMIC DNA]</scope>
    <source>
        <strain evidence="1">169a</strain>
    </source>
</reference>
<dbReference type="EMBL" id="CP138584">
    <property type="protein sequence ID" value="WPH00970.1"/>
    <property type="molecule type" value="Genomic_DNA"/>
</dbReference>
<gene>
    <name evidence="1" type="ORF">R9X50_00380400</name>
</gene>
<sequence length="262" mass="30533">MAVVRLLSRTWPKQNLLFYHSRHIAPSTKPPSECNNVRTFEDVMNYYGIQKWGFVIYRGTYDDDVKWRQFIDFMALRTRHELEASGGAHLASKFDWNVQEDRSLEGATTSEIRERFKNWVAANAADEILPIGKSRGRDPLARSPYDVNARFNFCMYVDSASMNSVLRDREVYNSRYTMEHGGGYVILIERAWKIPSLEELDDEREDPWDEGEKELEGSKLYEVGWTKVRSCNAVPLIFFQLCNVGGWELIYLRPCMGIQEFT</sequence>
<protein>
    <submittedName>
        <fullName evidence="1">Uncharacterized protein</fullName>
    </submittedName>
</protein>
<name>A0AAQ3M446_9PEZI</name>
<evidence type="ECO:0000313" key="1">
    <source>
        <dbReference type="EMBL" id="WPH00970.1"/>
    </source>
</evidence>
<proteinExistence type="predicted"/>
<dbReference type="Proteomes" id="UP001303373">
    <property type="component" value="Chromosome 5"/>
</dbReference>
<keyword evidence="2" id="KW-1185">Reference proteome</keyword>
<organism evidence="1 2">
    <name type="scientific">Acrodontium crateriforme</name>
    <dbReference type="NCBI Taxonomy" id="150365"/>
    <lineage>
        <taxon>Eukaryota</taxon>
        <taxon>Fungi</taxon>
        <taxon>Dikarya</taxon>
        <taxon>Ascomycota</taxon>
        <taxon>Pezizomycotina</taxon>
        <taxon>Dothideomycetes</taxon>
        <taxon>Dothideomycetidae</taxon>
        <taxon>Mycosphaerellales</taxon>
        <taxon>Teratosphaeriaceae</taxon>
        <taxon>Acrodontium</taxon>
    </lineage>
</organism>
<dbReference type="AlphaFoldDB" id="A0AAQ3M446"/>
<accession>A0AAQ3M446</accession>